<dbReference type="AlphaFoldDB" id="A0A6A5YWI7"/>
<evidence type="ECO:0000313" key="5">
    <source>
        <dbReference type="Proteomes" id="UP000799770"/>
    </source>
</evidence>
<evidence type="ECO:0000256" key="1">
    <source>
        <dbReference type="SAM" id="Coils"/>
    </source>
</evidence>
<feature type="compositionally biased region" description="Basic and acidic residues" evidence="2">
    <location>
        <begin position="249"/>
        <end position="258"/>
    </location>
</feature>
<dbReference type="OrthoDB" id="3563303at2759"/>
<proteinExistence type="predicted"/>
<keyword evidence="5" id="KW-1185">Reference proteome</keyword>
<keyword evidence="3" id="KW-0472">Membrane</keyword>
<feature type="compositionally biased region" description="Polar residues" evidence="2">
    <location>
        <begin position="168"/>
        <end position="185"/>
    </location>
</feature>
<protein>
    <submittedName>
        <fullName evidence="4">Uncharacterized protein</fullName>
    </submittedName>
</protein>
<evidence type="ECO:0000313" key="4">
    <source>
        <dbReference type="EMBL" id="KAF2110468.1"/>
    </source>
</evidence>
<feature type="coiled-coil region" evidence="1">
    <location>
        <begin position="63"/>
        <end position="94"/>
    </location>
</feature>
<feature type="compositionally biased region" description="Polar residues" evidence="2">
    <location>
        <begin position="259"/>
        <end position="271"/>
    </location>
</feature>
<feature type="transmembrane region" description="Helical" evidence="3">
    <location>
        <begin position="339"/>
        <end position="364"/>
    </location>
</feature>
<keyword evidence="1" id="KW-0175">Coiled coil</keyword>
<evidence type="ECO:0000256" key="3">
    <source>
        <dbReference type="SAM" id="Phobius"/>
    </source>
</evidence>
<evidence type="ECO:0000256" key="2">
    <source>
        <dbReference type="SAM" id="MobiDB-lite"/>
    </source>
</evidence>
<keyword evidence="3" id="KW-1133">Transmembrane helix</keyword>
<name>A0A6A5YWI7_9PLEO</name>
<reference evidence="4" key="1">
    <citation type="journal article" date="2020" name="Stud. Mycol.">
        <title>101 Dothideomycetes genomes: a test case for predicting lifestyles and emergence of pathogens.</title>
        <authorList>
            <person name="Haridas S."/>
            <person name="Albert R."/>
            <person name="Binder M."/>
            <person name="Bloem J."/>
            <person name="Labutti K."/>
            <person name="Salamov A."/>
            <person name="Andreopoulos B."/>
            <person name="Baker S."/>
            <person name="Barry K."/>
            <person name="Bills G."/>
            <person name="Bluhm B."/>
            <person name="Cannon C."/>
            <person name="Castanera R."/>
            <person name="Culley D."/>
            <person name="Daum C."/>
            <person name="Ezra D."/>
            <person name="Gonzalez J."/>
            <person name="Henrissat B."/>
            <person name="Kuo A."/>
            <person name="Liang C."/>
            <person name="Lipzen A."/>
            <person name="Lutzoni F."/>
            <person name="Magnuson J."/>
            <person name="Mondo S."/>
            <person name="Nolan M."/>
            <person name="Ohm R."/>
            <person name="Pangilinan J."/>
            <person name="Park H.-J."/>
            <person name="Ramirez L."/>
            <person name="Alfaro M."/>
            <person name="Sun H."/>
            <person name="Tritt A."/>
            <person name="Yoshinaga Y."/>
            <person name="Zwiers L.-H."/>
            <person name="Turgeon B."/>
            <person name="Goodwin S."/>
            <person name="Spatafora J."/>
            <person name="Crous P."/>
            <person name="Grigoriev I."/>
        </authorList>
    </citation>
    <scope>NUCLEOTIDE SEQUENCE</scope>
    <source>
        <strain evidence="4">CBS 627.86</strain>
    </source>
</reference>
<accession>A0A6A5YWI7</accession>
<keyword evidence="3" id="KW-0812">Transmembrane</keyword>
<dbReference type="Proteomes" id="UP000799770">
    <property type="component" value="Unassembled WGS sequence"/>
</dbReference>
<organism evidence="4 5">
    <name type="scientific">Lophiotrema nucula</name>
    <dbReference type="NCBI Taxonomy" id="690887"/>
    <lineage>
        <taxon>Eukaryota</taxon>
        <taxon>Fungi</taxon>
        <taxon>Dikarya</taxon>
        <taxon>Ascomycota</taxon>
        <taxon>Pezizomycotina</taxon>
        <taxon>Dothideomycetes</taxon>
        <taxon>Pleosporomycetidae</taxon>
        <taxon>Pleosporales</taxon>
        <taxon>Lophiotremataceae</taxon>
        <taxon>Lophiotrema</taxon>
    </lineage>
</organism>
<gene>
    <name evidence="4" type="ORF">BDV96DRAFT_584039</name>
</gene>
<sequence length="396" mass="42489">MRSCPSPQTRPRSSSFTTISGKTMCENSQKRAAAEALDWIFKTLGMLSAVVFGIWAPISYKLAQEGNASNDEAQRQLLEAQRALIEEMKEMRKQQAALIETMGMMAGTLYKLGEFESWNYCQKDHNSTLCSDTDGVDKLDMLLMNINDRGPKPPSSSMVQELPGVAASSASKRPQNPSATSSVSLRSQVSFLPSTSVTSKAILPSPTANAGQVLPDDSSENMYFGAAGAYLTKDNAHDSEHMTFSGRIPEEVSEDSRSHPTSSFESVTSHSMDLPSASSSTSSIILGGYCYSPDSSSPVVNYSTSEPTHRVVTVDGCESNCGSLGAYNDVAGPYPVITLLLPLAMIAGVYYGVDLIIHIVFRLFAGLKSDHAKIGPRMGEVTRLTGFAFAMVPAAA</sequence>
<dbReference type="EMBL" id="ML977338">
    <property type="protein sequence ID" value="KAF2110468.1"/>
    <property type="molecule type" value="Genomic_DNA"/>
</dbReference>
<feature type="region of interest" description="Disordered" evidence="2">
    <location>
        <begin position="147"/>
        <end position="185"/>
    </location>
</feature>
<feature type="region of interest" description="Disordered" evidence="2">
    <location>
        <begin position="249"/>
        <end position="276"/>
    </location>
</feature>